<keyword evidence="1" id="KW-1133">Transmembrane helix</keyword>
<dbReference type="EMBL" id="JAGJCF010000017">
    <property type="protein sequence ID" value="MBP0617512.1"/>
    <property type="molecule type" value="Genomic_DNA"/>
</dbReference>
<organism evidence="2 3">
    <name type="scientific">Jiella mangrovi</name>
    <dbReference type="NCBI Taxonomy" id="2821407"/>
    <lineage>
        <taxon>Bacteria</taxon>
        <taxon>Pseudomonadati</taxon>
        <taxon>Pseudomonadota</taxon>
        <taxon>Alphaproteobacteria</taxon>
        <taxon>Hyphomicrobiales</taxon>
        <taxon>Aurantimonadaceae</taxon>
        <taxon>Jiella</taxon>
    </lineage>
</organism>
<name>A0ABS4BLV7_9HYPH</name>
<feature type="transmembrane region" description="Helical" evidence="1">
    <location>
        <begin position="7"/>
        <end position="27"/>
    </location>
</feature>
<reference evidence="2 3" key="1">
    <citation type="submission" date="2021-04" db="EMBL/GenBank/DDBJ databases">
        <title>Whole genome sequence of Jiella sp. KSK16Y-1.</title>
        <authorList>
            <person name="Tuo L."/>
        </authorList>
    </citation>
    <scope>NUCLEOTIDE SEQUENCE [LARGE SCALE GENOMIC DNA]</scope>
    <source>
        <strain evidence="2 3">KSK16Y-1</strain>
    </source>
</reference>
<feature type="transmembrane region" description="Helical" evidence="1">
    <location>
        <begin position="64"/>
        <end position="90"/>
    </location>
</feature>
<keyword evidence="1" id="KW-0472">Membrane</keyword>
<sequence>MAEKHAFAERLETTLIIGLLIGIALITQRYNLMLYKVGLSVLVVSTLLQIAVGNLSKDATPIKGLIFIAKVLLVIVIVFSAGILLVPTFAQLGR</sequence>
<protein>
    <submittedName>
        <fullName evidence="2">Uncharacterized protein</fullName>
    </submittedName>
</protein>
<evidence type="ECO:0000256" key="1">
    <source>
        <dbReference type="SAM" id="Phobius"/>
    </source>
</evidence>
<comment type="caution">
    <text evidence="2">The sequence shown here is derived from an EMBL/GenBank/DDBJ whole genome shotgun (WGS) entry which is preliminary data.</text>
</comment>
<gene>
    <name evidence="2" type="ORF">J6595_18145</name>
</gene>
<evidence type="ECO:0000313" key="3">
    <source>
        <dbReference type="Proteomes" id="UP000678276"/>
    </source>
</evidence>
<proteinExistence type="predicted"/>
<dbReference type="Proteomes" id="UP000678276">
    <property type="component" value="Unassembled WGS sequence"/>
</dbReference>
<keyword evidence="1" id="KW-0812">Transmembrane</keyword>
<keyword evidence="3" id="KW-1185">Reference proteome</keyword>
<accession>A0ABS4BLV7</accession>
<feature type="transmembrane region" description="Helical" evidence="1">
    <location>
        <begin position="33"/>
        <end position="52"/>
    </location>
</feature>
<evidence type="ECO:0000313" key="2">
    <source>
        <dbReference type="EMBL" id="MBP0617512.1"/>
    </source>
</evidence>
<dbReference type="RefSeq" id="WP_209596383.1">
    <property type="nucleotide sequence ID" value="NZ_JAGJCF010000017.1"/>
</dbReference>